<dbReference type="Proteomes" id="UP000003861">
    <property type="component" value="Unassembled WGS sequence"/>
</dbReference>
<dbReference type="AlphaFoldDB" id="F7PLM4"/>
<comment type="caution">
    <text evidence="2">The sequence shown here is derived from an EMBL/GenBank/DDBJ whole genome shotgun (WGS) entry which is preliminary data.</text>
</comment>
<feature type="compositionally biased region" description="Low complexity" evidence="1">
    <location>
        <begin position="21"/>
        <end position="31"/>
    </location>
</feature>
<reference evidence="2 3" key="1">
    <citation type="journal article" date="2011" name="J. Bacteriol.">
        <title>Genome sequence of Halorhabdus tiamatea, the first archaeon isolated from a deep-sea anoxic brine lake.</title>
        <authorList>
            <person name="Antunes A."/>
            <person name="Alam I."/>
            <person name="Bajic V.B."/>
            <person name="Stingl U."/>
        </authorList>
    </citation>
    <scope>NUCLEOTIDE SEQUENCE [LARGE SCALE GENOMIC DNA]</scope>
    <source>
        <strain evidence="2 3">SARL4B</strain>
    </source>
</reference>
<gene>
    <name evidence="2" type="ORF">HLRTI_000457</name>
</gene>
<feature type="region of interest" description="Disordered" evidence="1">
    <location>
        <begin position="167"/>
        <end position="187"/>
    </location>
</feature>
<accession>F7PLM4</accession>
<sequence>MFDEDGDNTKLLDGDIIIMTNTSNSESESSSRGPKLTDKHGPLRKVQYDGGTYFIYLGSHGEQSGLEQDDRVIPDVDEEEGSIVLLEDHHEADDARTLLGSNLRVTIPKSHLSLFGFDLSDYDQTTDSIVVALEPYPDEEGYPSAVEVFPLGYASNVLDEEDRLLPPEERTSGEEEAGSDLPPVSKTDTGREIYPIGIAPNIVDLVCDHYTLEFTDFYTTLEEIATLEDDFFSSDVPFSPIDASRRVVHYPTEGTWDDIVDKLEIPEEHVEASAFAHHREAQYVIAELSDFSLSNHADAIEATDPVVIPK</sequence>
<feature type="region of interest" description="Disordered" evidence="1">
    <location>
        <begin position="21"/>
        <end position="42"/>
    </location>
</feature>
<evidence type="ECO:0000256" key="1">
    <source>
        <dbReference type="SAM" id="MobiDB-lite"/>
    </source>
</evidence>
<protein>
    <submittedName>
        <fullName evidence="2">Uncharacterized protein</fullName>
    </submittedName>
</protein>
<evidence type="ECO:0000313" key="2">
    <source>
        <dbReference type="EMBL" id="ERJ07415.1"/>
    </source>
</evidence>
<reference evidence="2 3" key="2">
    <citation type="journal article" date="2013" name="PLoS ONE">
        <title>INDIGO - INtegrated Data Warehouse of MIcrobial GenOmes with Examples from the Red Sea Extremophiles.</title>
        <authorList>
            <person name="Alam I."/>
            <person name="Antunes A."/>
            <person name="Kamau A.A."/>
            <person name="Ba Alawi W."/>
            <person name="Kalkatawi M."/>
            <person name="Stingl U."/>
            <person name="Bajic V.B."/>
        </authorList>
    </citation>
    <scope>NUCLEOTIDE SEQUENCE [LARGE SCALE GENOMIC DNA]</scope>
    <source>
        <strain evidence="2 3">SARL4B</strain>
    </source>
</reference>
<proteinExistence type="predicted"/>
<name>F7PLM4_9EURY</name>
<dbReference type="EMBL" id="AFNT02000003">
    <property type="protein sequence ID" value="ERJ07415.1"/>
    <property type="molecule type" value="Genomic_DNA"/>
</dbReference>
<organism evidence="2 3">
    <name type="scientific">Halorhabdus tiamatea SARL4B</name>
    <dbReference type="NCBI Taxonomy" id="1033806"/>
    <lineage>
        <taxon>Archaea</taxon>
        <taxon>Methanobacteriati</taxon>
        <taxon>Methanobacteriota</taxon>
        <taxon>Stenosarchaea group</taxon>
        <taxon>Halobacteria</taxon>
        <taxon>Halobacteriales</taxon>
        <taxon>Haloarculaceae</taxon>
        <taxon>Halorhabdus</taxon>
    </lineage>
</organism>
<evidence type="ECO:0000313" key="3">
    <source>
        <dbReference type="Proteomes" id="UP000003861"/>
    </source>
</evidence>
<dbReference type="RefSeq" id="WP_008526975.1">
    <property type="nucleotide sequence ID" value="NZ_AFNT02000003.1"/>
</dbReference>